<reference evidence="1 2" key="1">
    <citation type="submission" date="2024-02" db="EMBL/GenBank/DDBJ databases">
        <authorList>
            <person name="Chen Y."/>
            <person name="Shah S."/>
            <person name="Dougan E. K."/>
            <person name="Thang M."/>
            <person name="Chan C."/>
        </authorList>
    </citation>
    <scope>NUCLEOTIDE SEQUENCE [LARGE SCALE GENOMIC DNA]</scope>
</reference>
<sequence length="82" mass="10002">MRRQRQEKSQSYRNLPYFQHLGSDEVFEALDRVRQANLLQMQLKMQKDNVWGEEKKKKTKERVCLSKWSKEGKTRTQKERTT</sequence>
<name>A0ABP0KJ30_9DINO</name>
<dbReference type="Proteomes" id="UP001642464">
    <property type="component" value="Unassembled WGS sequence"/>
</dbReference>
<gene>
    <name evidence="1" type="ORF">SCF082_LOCUS17327</name>
</gene>
<dbReference type="EMBL" id="CAXAMM010011414">
    <property type="protein sequence ID" value="CAK9026032.1"/>
    <property type="molecule type" value="Genomic_DNA"/>
</dbReference>
<evidence type="ECO:0000313" key="2">
    <source>
        <dbReference type="Proteomes" id="UP001642464"/>
    </source>
</evidence>
<accession>A0ABP0KJ30</accession>
<organism evidence="1 2">
    <name type="scientific">Durusdinium trenchii</name>
    <dbReference type="NCBI Taxonomy" id="1381693"/>
    <lineage>
        <taxon>Eukaryota</taxon>
        <taxon>Sar</taxon>
        <taxon>Alveolata</taxon>
        <taxon>Dinophyceae</taxon>
        <taxon>Suessiales</taxon>
        <taxon>Symbiodiniaceae</taxon>
        <taxon>Durusdinium</taxon>
    </lineage>
</organism>
<protein>
    <submittedName>
        <fullName evidence="1">Uncharacterized protein</fullName>
    </submittedName>
</protein>
<comment type="caution">
    <text evidence="1">The sequence shown here is derived from an EMBL/GenBank/DDBJ whole genome shotgun (WGS) entry which is preliminary data.</text>
</comment>
<evidence type="ECO:0000313" key="1">
    <source>
        <dbReference type="EMBL" id="CAK9026032.1"/>
    </source>
</evidence>
<proteinExistence type="predicted"/>
<keyword evidence="2" id="KW-1185">Reference proteome</keyword>